<dbReference type="RefSeq" id="WP_096239013.1">
    <property type="nucleotide sequence ID" value="NZ_LT907978.1"/>
</dbReference>
<keyword evidence="1" id="KW-0805">Transcription regulation</keyword>
<evidence type="ECO:0000256" key="2">
    <source>
        <dbReference type="ARBA" id="ARBA00023125"/>
    </source>
</evidence>
<dbReference type="Pfam" id="PF01418">
    <property type="entry name" value="HTH_6"/>
    <property type="match status" value="1"/>
</dbReference>
<dbReference type="InterPro" id="IPR047640">
    <property type="entry name" value="RpiR-like"/>
</dbReference>
<evidence type="ECO:0000313" key="7">
    <source>
        <dbReference type="Proteomes" id="UP000217549"/>
    </source>
</evidence>
<feature type="domain" description="HTH rpiR-type" evidence="4">
    <location>
        <begin position="1"/>
        <end position="75"/>
    </location>
</feature>
<dbReference type="PANTHER" id="PTHR30514">
    <property type="entry name" value="GLUCOKINASE"/>
    <property type="match status" value="1"/>
</dbReference>
<keyword evidence="6" id="KW-0413">Isomerase</keyword>
<dbReference type="Gene3D" id="3.40.50.10490">
    <property type="entry name" value="Glucose-6-phosphate isomerase like protein, domain 1"/>
    <property type="match status" value="1"/>
</dbReference>
<dbReference type="PROSITE" id="PS51464">
    <property type="entry name" value="SIS"/>
    <property type="match status" value="1"/>
</dbReference>
<dbReference type="InterPro" id="IPR009057">
    <property type="entry name" value="Homeodomain-like_sf"/>
</dbReference>
<keyword evidence="7" id="KW-1185">Reference proteome</keyword>
<protein>
    <submittedName>
        <fullName evidence="6">Sugar isomerase (SIS)</fullName>
    </submittedName>
</protein>
<dbReference type="GO" id="GO:0003677">
    <property type="term" value="F:DNA binding"/>
    <property type="evidence" value="ECO:0007669"/>
    <property type="project" value="UniProtKB-KW"/>
</dbReference>
<dbReference type="PROSITE" id="PS51071">
    <property type="entry name" value="HTH_RPIR"/>
    <property type="match status" value="1"/>
</dbReference>
<reference evidence="7" key="1">
    <citation type="submission" date="2017-09" db="EMBL/GenBank/DDBJ databases">
        <authorList>
            <person name="Shetty A S."/>
        </authorList>
    </citation>
    <scope>NUCLEOTIDE SEQUENCE [LARGE SCALE GENOMIC DNA]</scope>
</reference>
<dbReference type="InterPro" id="IPR036388">
    <property type="entry name" value="WH-like_DNA-bd_sf"/>
</dbReference>
<evidence type="ECO:0000313" key="6">
    <source>
        <dbReference type="EMBL" id="SOB71015.1"/>
    </source>
</evidence>
<evidence type="ECO:0000256" key="3">
    <source>
        <dbReference type="ARBA" id="ARBA00023163"/>
    </source>
</evidence>
<dbReference type="SUPFAM" id="SSF46689">
    <property type="entry name" value="Homeodomain-like"/>
    <property type="match status" value="1"/>
</dbReference>
<dbReference type="InterPro" id="IPR035472">
    <property type="entry name" value="RpiR-like_SIS"/>
</dbReference>
<dbReference type="SUPFAM" id="SSF53697">
    <property type="entry name" value="SIS domain"/>
    <property type="match status" value="1"/>
</dbReference>
<dbReference type="GO" id="GO:1901135">
    <property type="term" value="P:carbohydrate derivative metabolic process"/>
    <property type="evidence" value="ECO:0007669"/>
    <property type="project" value="InterPro"/>
</dbReference>
<proteinExistence type="predicted"/>
<dbReference type="Pfam" id="PF01380">
    <property type="entry name" value="SIS"/>
    <property type="match status" value="1"/>
</dbReference>
<dbReference type="Gene3D" id="1.10.10.10">
    <property type="entry name" value="Winged helix-like DNA-binding domain superfamily/Winged helix DNA-binding domain"/>
    <property type="match status" value="1"/>
</dbReference>
<dbReference type="AlphaFoldDB" id="A0A285PSJ5"/>
<name>A0A285PSJ5_9FIRM</name>
<dbReference type="GO" id="GO:0003700">
    <property type="term" value="F:DNA-binding transcription factor activity"/>
    <property type="evidence" value="ECO:0007669"/>
    <property type="project" value="InterPro"/>
</dbReference>
<dbReference type="Proteomes" id="UP000217549">
    <property type="component" value="Chromosome I"/>
</dbReference>
<evidence type="ECO:0000259" key="4">
    <source>
        <dbReference type="PROSITE" id="PS51071"/>
    </source>
</evidence>
<dbReference type="PANTHER" id="PTHR30514:SF10">
    <property type="entry name" value="MURR_RPIR FAMILY TRANSCRIPTIONAL REGULATOR"/>
    <property type="match status" value="1"/>
</dbReference>
<gene>
    <name evidence="6" type="ORF">EHLA_0250</name>
</gene>
<evidence type="ECO:0000256" key="1">
    <source>
        <dbReference type="ARBA" id="ARBA00023015"/>
    </source>
</evidence>
<dbReference type="InterPro" id="IPR046348">
    <property type="entry name" value="SIS_dom_sf"/>
</dbReference>
<dbReference type="GO" id="GO:0097367">
    <property type="term" value="F:carbohydrate derivative binding"/>
    <property type="evidence" value="ECO:0007669"/>
    <property type="project" value="InterPro"/>
</dbReference>
<keyword evidence="3" id="KW-0804">Transcription</keyword>
<accession>A0A285PSJ5</accession>
<dbReference type="GO" id="GO:0016853">
    <property type="term" value="F:isomerase activity"/>
    <property type="evidence" value="ECO:0007669"/>
    <property type="project" value="UniProtKB-KW"/>
</dbReference>
<evidence type="ECO:0000259" key="5">
    <source>
        <dbReference type="PROSITE" id="PS51464"/>
    </source>
</evidence>
<dbReference type="KEGG" id="ehl:EHLA_0250"/>
<dbReference type="EMBL" id="LT907978">
    <property type="protein sequence ID" value="SOB71015.1"/>
    <property type="molecule type" value="Genomic_DNA"/>
</dbReference>
<dbReference type="CDD" id="cd05013">
    <property type="entry name" value="SIS_RpiR"/>
    <property type="match status" value="1"/>
</dbReference>
<dbReference type="InterPro" id="IPR000281">
    <property type="entry name" value="HTH_RpiR"/>
</dbReference>
<organism evidence="6 7">
    <name type="scientific">Anaerobutyricum hallii</name>
    <dbReference type="NCBI Taxonomy" id="39488"/>
    <lineage>
        <taxon>Bacteria</taxon>
        <taxon>Bacillati</taxon>
        <taxon>Bacillota</taxon>
        <taxon>Clostridia</taxon>
        <taxon>Lachnospirales</taxon>
        <taxon>Lachnospiraceae</taxon>
        <taxon>Anaerobutyricum</taxon>
    </lineage>
</organism>
<feature type="domain" description="SIS" evidence="5">
    <location>
        <begin position="119"/>
        <end position="258"/>
    </location>
</feature>
<sequence>MIKEQLQMKNKFTYQESAIADYILTNPVCILDMTAKELADSTFSSSSTIVRFCKKLGFTGYPAFQRQYAREYGTKEQFNEKILLSNVTLEKAPGVLDNLYQYVIKETQLLLDNDTLRKVTNMLLSAKKIDLYGSDFNYFALQTMGLNLSNIQKPVQTFNCVNNFYISTLNPADTVSIIVSHSGKNPAMMRIACELRKRHIPTIALTNSVEDSLKNLCDYALYVFTSDEHSRIGSLQWTISVNYVLQILYVCLLEHYKKES</sequence>
<dbReference type="InterPro" id="IPR001347">
    <property type="entry name" value="SIS_dom"/>
</dbReference>
<keyword evidence="2" id="KW-0238">DNA-binding</keyword>